<keyword evidence="4" id="KW-0249">Electron transport</keyword>
<dbReference type="InterPro" id="IPR010980">
    <property type="entry name" value="Cyt_c/b562"/>
</dbReference>
<comment type="PTM">
    <text evidence="7">Binds 1 heme group per subunit.</text>
</comment>
<dbReference type="PROSITE" id="PS51009">
    <property type="entry name" value="CYTCII"/>
    <property type="match status" value="1"/>
</dbReference>
<keyword evidence="2 7" id="KW-0349">Heme</keyword>
<organism evidence="9 10">
    <name type="scientific">Oceanibaculum pacificum</name>
    <dbReference type="NCBI Taxonomy" id="580166"/>
    <lineage>
        <taxon>Bacteria</taxon>
        <taxon>Pseudomonadati</taxon>
        <taxon>Pseudomonadota</taxon>
        <taxon>Alphaproteobacteria</taxon>
        <taxon>Rhodospirillales</taxon>
        <taxon>Oceanibaculaceae</taxon>
        <taxon>Oceanibaculum</taxon>
    </lineage>
</organism>
<reference evidence="9 10" key="1">
    <citation type="submission" date="2015-12" db="EMBL/GenBank/DDBJ databases">
        <title>Genome sequence of Oceanibaculum pacificum MCCC 1A02656.</title>
        <authorList>
            <person name="Lu L."/>
            <person name="Lai Q."/>
            <person name="Shao Z."/>
            <person name="Qian P."/>
        </authorList>
    </citation>
    <scope>NUCLEOTIDE SEQUENCE [LARGE SCALE GENOMIC DNA]</scope>
    <source>
        <strain evidence="9 10">MCCC 1A02656</strain>
    </source>
</reference>
<dbReference type="AlphaFoldDB" id="A0A154VU95"/>
<dbReference type="Gene3D" id="1.20.120.10">
    <property type="entry name" value="Cytochrome c/b562"/>
    <property type="match status" value="1"/>
</dbReference>
<comment type="caution">
    <text evidence="9">The sequence shown here is derived from an EMBL/GenBank/DDBJ whole genome shotgun (WGS) entry which is preliminary data.</text>
</comment>
<dbReference type="RefSeq" id="WP_067558372.1">
    <property type="nucleotide sequence ID" value="NZ_LPXN01000134.1"/>
</dbReference>
<dbReference type="EMBL" id="LPXN01000134">
    <property type="protein sequence ID" value="KZD04874.1"/>
    <property type="molecule type" value="Genomic_DNA"/>
</dbReference>
<feature type="signal peptide" evidence="8">
    <location>
        <begin position="1"/>
        <end position="24"/>
    </location>
</feature>
<dbReference type="PIRSF" id="PIRSF000027">
    <property type="entry name" value="Cytc_c_prime"/>
    <property type="match status" value="1"/>
</dbReference>
<gene>
    <name evidence="9" type="ORF">AUP43_12085</name>
</gene>
<dbReference type="InterPro" id="IPR002321">
    <property type="entry name" value="Cyt_c_II"/>
</dbReference>
<evidence type="ECO:0000256" key="4">
    <source>
        <dbReference type="ARBA" id="ARBA00022982"/>
    </source>
</evidence>
<evidence type="ECO:0000256" key="3">
    <source>
        <dbReference type="ARBA" id="ARBA00022723"/>
    </source>
</evidence>
<dbReference type="GO" id="GO:0005506">
    <property type="term" value="F:iron ion binding"/>
    <property type="evidence" value="ECO:0007669"/>
    <property type="project" value="InterPro"/>
</dbReference>
<dbReference type="STRING" id="580166.AUP43_12085"/>
<evidence type="ECO:0000256" key="1">
    <source>
        <dbReference type="ARBA" id="ARBA00022448"/>
    </source>
</evidence>
<evidence type="ECO:0000256" key="6">
    <source>
        <dbReference type="PIRSR" id="PIRSR000027-1"/>
    </source>
</evidence>
<evidence type="ECO:0000313" key="10">
    <source>
        <dbReference type="Proteomes" id="UP000076400"/>
    </source>
</evidence>
<sequence length="155" mass="15949">MRKALLSIAAGLCAAGIVAGAAMAADMKPDDSLKYRQGLFKALAWQLGPVVGMAKGEVPFNNEQLALRASNMNAISKMLAEGFPKGSADGEIAGSKAKPEIWISAADFEAKLMALQTATAALAADAGKLSQGDLGKHVAAIGGSCKGCHDSYRNR</sequence>
<keyword evidence="5 6" id="KW-0408">Iron</keyword>
<evidence type="ECO:0000256" key="7">
    <source>
        <dbReference type="PIRSR" id="PIRSR000027-2"/>
    </source>
</evidence>
<keyword evidence="1" id="KW-0813">Transport</keyword>
<keyword evidence="8" id="KW-0732">Signal</keyword>
<name>A0A154VU95_9PROT</name>
<feature type="binding site" description="axial binding residue" evidence="6">
    <location>
        <position position="149"/>
    </location>
    <ligand>
        <name>heme c</name>
        <dbReference type="ChEBI" id="CHEBI:61717"/>
    </ligand>
    <ligandPart>
        <name>Fe</name>
        <dbReference type="ChEBI" id="CHEBI:18248"/>
    </ligandPart>
</feature>
<dbReference type="GO" id="GO:0022900">
    <property type="term" value="P:electron transport chain"/>
    <property type="evidence" value="ECO:0007669"/>
    <property type="project" value="InterPro"/>
</dbReference>
<dbReference type="Pfam" id="PF01322">
    <property type="entry name" value="Cytochrom_C_2"/>
    <property type="match status" value="1"/>
</dbReference>
<dbReference type="InterPro" id="IPR012127">
    <property type="entry name" value="Cyt_c_prime"/>
</dbReference>
<keyword evidence="3 6" id="KW-0479">Metal-binding</keyword>
<evidence type="ECO:0008006" key="11">
    <source>
        <dbReference type="Google" id="ProtNLM"/>
    </source>
</evidence>
<feature type="chain" id="PRO_5007602104" description="Cytochrome C" evidence="8">
    <location>
        <begin position="25"/>
        <end position="155"/>
    </location>
</feature>
<keyword evidence="10" id="KW-1185">Reference proteome</keyword>
<dbReference type="GO" id="GO:0009055">
    <property type="term" value="F:electron transfer activity"/>
    <property type="evidence" value="ECO:0007669"/>
    <property type="project" value="InterPro"/>
</dbReference>
<dbReference type="GO" id="GO:0020037">
    <property type="term" value="F:heme binding"/>
    <property type="evidence" value="ECO:0007669"/>
    <property type="project" value="InterPro"/>
</dbReference>
<feature type="binding site" description="covalent" evidence="7">
    <location>
        <position position="145"/>
    </location>
    <ligand>
        <name>heme c</name>
        <dbReference type="ChEBI" id="CHEBI:61717"/>
    </ligand>
</feature>
<dbReference type="SUPFAM" id="SSF47175">
    <property type="entry name" value="Cytochromes"/>
    <property type="match status" value="1"/>
</dbReference>
<evidence type="ECO:0000256" key="5">
    <source>
        <dbReference type="ARBA" id="ARBA00023004"/>
    </source>
</evidence>
<evidence type="ECO:0000313" key="9">
    <source>
        <dbReference type="EMBL" id="KZD04874.1"/>
    </source>
</evidence>
<proteinExistence type="predicted"/>
<feature type="binding site" description="covalent" evidence="7">
    <location>
        <position position="148"/>
    </location>
    <ligand>
        <name>heme c</name>
        <dbReference type="ChEBI" id="CHEBI:61717"/>
    </ligand>
</feature>
<protein>
    <recommendedName>
        <fullName evidence="11">Cytochrome C</fullName>
    </recommendedName>
</protein>
<evidence type="ECO:0000256" key="2">
    <source>
        <dbReference type="ARBA" id="ARBA00022617"/>
    </source>
</evidence>
<dbReference type="GO" id="GO:0042597">
    <property type="term" value="C:periplasmic space"/>
    <property type="evidence" value="ECO:0007669"/>
    <property type="project" value="InterPro"/>
</dbReference>
<accession>A0A154VU95</accession>
<dbReference type="Proteomes" id="UP000076400">
    <property type="component" value="Unassembled WGS sequence"/>
</dbReference>
<evidence type="ECO:0000256" key="8">
    <source>
        <dbReference type="SAM" id="SignalP"/>
    </source>
</evidence>